<keyword evidence="4" id="KW-1185">Reference proteome</keyword>
<dbReference type="Pfam" id="PF04488">
    <property type="entry name" value="Gly_transf_sug"/>
    <property type="match status" value="1"/>
</dbReference>
<dbReference type="GO" id="GO:0051999">
    <property type="term" value="P:mannosyl-inositol phosphorylceramide biosynthetic process"/>
    <property type="evidence" value="ECO:0007669"/>
    <property type="project" value="TreeGrafter"/>
</dbReference>
<keyword evidence="1" id="KW-0808">Transferase</keyword>
<dbReference type="Gene3D" id="3.90.550.20">
    <property type="match status" value="1"/>
</dbReference>
<proteinExistence type="predicted"/>
<keyword evidence="2" id="KW-0812">Transmembrane</keyword>
<reference evidence="3" key="1">
    <citation type="submission" date="2020-11" db="EMBL/GenBank/DDBJ databases">
        <title>Chlorella ohadii genome sequencing and assembly.</title>
        <authorList>
            <person name="Murik O."/>
            <person name="Treves H."/>
            <person name="Kedem I."/>
            <person name="Shotland Y."/>
            <person name="Kaplan A."/>
        </authorList>
    </citation>
    <scope>NUCLEOTIDE SEQUENCE</scope>
    <source>
        <strain evidence="3">1</strain>
    </source>
</reference>
<name>A0AAD5H2M2_9CHLO</name>
<keyword evidence="2" id="KW-1133">Transmembrane helix</keyword>
<dbReference type="EMBL" id="JADXDR010000118">
    <property type="protein sequence ID" value="KAI7838788.1"/>
    <property type="molecule type" value="Genomic_DNA"/>
</dbReference>
<dbReference type="InterPro" id="IPR007577">
    <property type="entry name" value="GlycoTrfase_DXD_sugar-bd_CS"/>
</dbReference>
<protein>
    <submittedName>
        <fullName evidence="3">Uncharacterized protein</fullName>
    </submittedName>
</protein>
<dbReference type="SUPFAM" id="SSF53448">
    <property type="entry name" value="Nucleotide-diphospho-sugar transferases"/>
    <property type="match status" value="1"/>
</dbReference>
<dbReference type="Proteomes" id="UP001205105">
    <property type="component" value="Unassembled WGS sequence"/>
</dbReference>
<evidence type="ECO:0000256" key="1">
    <source>
        <dbReference type="ARBA" id="ARBA00022679"/>
    </source>
</evidence>
<evidence type="ECO:0000313" key="4">
    <source>
        <dbReference type="Proteomes" id="UP001205105"/>
    </source>
</evidence>
<dbReference type="InterPro" id="IPR029044">
    <property type="entry name" value="Nucleotide-diphossugar_trans"/>
</dbReference>
<feature type="transmembrane region" description="Helical" evidence="2">
    <location>
        <begin position="30"/>
        <end position="50"/>
    </location>
</feature>
<dbReference type="GO" id="GO:0016020">
    <property type="term" value="C:membrane"/>
    <property type="evidence" value="ECO:0007669"/>
    <property type="project" value="GOC"/>
</dbReference>
<accession>A0AAD5H2M2</accession>
<dbReference type="InterPro" id="IPR051706">
    <property type="entry name" value="Glycosyltransferase_domain"/>
</dbReference>
<dbReference type="GO" id="GO:0000030">
    <property type="term" value="F:mannosyltransferase activity"/>
    <property type="evidence" value="ECO:0007669"/>
    <property type="project" value="TreeGrafter"/>
</dbReference>
<evidence type="ECO:0000256" key="2">
    <source>
        <dbReference type="SAM" id="Phobius"/>
    </source>
</evidence>
<dbReference type="PANTHER" id="PTHR32385:SF23">
    <property type="entry name" value="NUCLEOTIDE-DIPHOSPHO-SUGAR TRANSFERASE"/>
    <property type="match status" value="1"/>
</dbReference>
<keyword evidence="2" id="KW-0472">Membrane</keyword>
<comment type="caution">
    <text evidence="3">The sequence shown here is derived from an EMBL/GenBank/DDBJ whole genome shotgun (WGS) entry which is preliminary data.</text>
</comment>
<organism evidence="3 4">
    <name type="scientific">Chlorella ohadii</name>
    <dbReference type="NCBI Taxonomy" id="2649997"/>
    <lineage>
        <taxon>Eukaryota</taxon>
        <taxon>Viridiplantae</taxon>
        <taxon>Chlorophyta</taxon>
        <taxon>core chlorophytes</taxon>
        <taxon>Trebouxiophyceae</taxon>
        <taxon>Chlorellales</taxon>
        <taxon>Chlorellaceae</taxon>
        <taxon>Chlorella clade</taxon>
        <taxon>Chlorella</taxon>
    </lineage>
</organism>
<sequence>MALTPCTKGHAMGPPKQGWLAAAARHRRRLPLVAGLITAAALLGMLLWLAPGGVPGGSLHIRALVQGRANDSGYRSAAAAALLPALVRREEQLALERRWGVQPILEPQQGWGPPGIKLPRILHHVYFPNISAFMSAAANPASSDREELPQSCRALHPGWQYIFWDWEAATKLVGTYYPEYFEMFQQLDSIIKRADAIRYFIMHAIGGLYLDLDIECFQPVDRWLADYDVVLQDPGPTNGVVASVPGHPLWLKALALMKERWQENPGREVVELTGPGLMSSTFKFNLGPDGPKERPEQPDPWSGEHVIEGSRVMVYPLQRYFHPCEWDDHSCHKELAMQRALGTVNLTRFAGYHRFAASWQGGGGAGVLTADTLKQQLCSGS</sequence>
<dbReference type="AlphaFoldDB" id="A0AAD5H2M2"/>
<gene>
    <name evidence="3" type="ORF">COHA_007403</name>
</gene>
<dbReference type="PANTHER" id="PTHR32385">
    <property type="entry name" value="MANNOSYL PHOSPHORYLINOSITOL CERAMIDE SYNTHASE"/>
    <property type="match status" value="1"/>
</dbReference>
<evidence type="ECO:0000313" key="3">
    <source>
        <dbReference type="EMBL" id="KAI7838788.1"/>
    </source>
</evidence>